<dbReference type="InterPro" id="IPR036397">
    <property type="entry name" value="RNaseH_sf"/>
</dbReference>
<feature type="region of interest" description="Disordered" evidence="1">
    <location>
        <begin position="59"/>
        <end position="83"/>
    </location>
</feature>
<evidence type="ECO:0000256" key="1">
    <source>
        <dbReference type="SAM" id="MobiDB-lite"/>
    </source>
</evidence>
<dbReference type="PANTHER" id="PTHR33939:SF1">
    <property type="entry name" value="DUF4371 DOMAIN-CONTAINING PROTEIN"/>
    <property type="match status" value="1"/>
</dbReference>
<name>A0A9P0KJD7_ACAOB</name>
<gene>
    <name evidence="2" type="ORF">ACAOBT_LOCUS12510</name>
</gene>
<feature type="compositionally biased region" description="Basic residues" evidence="1">
    <location>
        <begin position="68"/>
        <end position="77"/>
    </location>
</feature>
<evidence type="ECO:0000313" key="3">
    <source>
        <dbReference type="Proteomes" id="UP001152888"/>
    </source>
</evidence>
<dbReference type="Proteomes" id="UP001152888">
    <property type="component" value="Unassembled WGS sequence"/>
</dbReference>
<reference evidence="2" key="1">
    <citation type="submission" date="2022-03" db="EMBL/GenBank/DDBJ databases">
        <authorList>
            <person name="Sayadi A."/>
        </authorList>
    </citation>
    <scope>NUCLEOTIDE SEQUENCE</scope>
</reference>
<proteinExistence type="predicted"/>
<keyword evidence="3" id="KW-1185">Reference proteome</keyword>
<dbReference type="GO" id="GO:0003676">
    <property type="term" value="F:nucleic acid binding"/>
    <property type="evidence" value="ECO:0007669"/>
    <property type="project" value="InterPro"/>
</dbReference>
<dbReference type="Gene3D" id="3.30.420.10">
    <property type="entry name" value="Ribonuclease H-like superfamily/Ribonuclease H"/>
    <property type="match status" value="1"/>
</dbReference>
<dbReference type="PANTHER" id="PTHR33939">
    <property type="entry name" value="PROTEIN CBG22215"/>
    <property type="match status" value="1"/>
</dbReference>
<organism evidence="2 3">
    <name type="scientific">Acanthoscelides obtectus</name>
    <name type="common">Bean weevil</name>
    <name type="synonym">Bruchus obtectus</name>
    <dbReference type="NCBI Taxonomy" id="200917"/>
    <lineage>
        <taxon>Eukaryota</taxon>
        <taxon>Metazoa</taxon>
        <taxon>Ecdysozoa</taxon>
        <taxon>Arthropoda</taxon>
        <taxon>Hexapoda</taxon>
        <taxon>Insecta</taxon>
        <taxon>Pterygota</taxon>
        <taxon>Neoptera</taxon>
        <taxon>Endopterygota</taxon>
        <taxon>Coleoptera</taxon>
        <taxon>Polyphaga</taxon>
        <taxon>Cucujiformia</taxon>
        <taxon>Chrysomeloidea</taxon>
        <taxon>Chrysomelidae</taxon>
        <taxon>Bruchinae</taxon>
        <taxon>Bruchini</taxon>
        <taxon>Acanthoscelides</taxon>
    </lineage>
</organism>
<accession>A0A9P0KJD7</accession>
<sequence>MKGKTLSSQSQGLVLSLLNYFQQEKDNGGPLLPLLAVQERVTQASISLSTITRIQRRLSSNDNVLRSPGKKRPRKKSKTTDLSDAVRHNIRDTVYQMYSESNDNEQKHVTIANLNKTLKEKELASISNSSLQRVLPTIGFKYKKDGNRIFPVEQSSIALLRTKFLRSYNDYVNTSSHQIVFMDETWIFSKGSPKKSWPDESIKSVRRPLGFQGKRFIVVHAGSEKGFVDGASLLFSSQSKSADYHGDMNSETFIKWLKEKLLCNLEEPSVIIMDNASDHSILLEKTPNTSSPKKEIIDWLVKNEIVFQPTLTKVELLNIVKRKARFIFDSTVCRFKKILASVSDNY</sequence>
<dbReference type="OrthoDB" id="6770629at2759"/>
<dbReference type="EMBL" id="CAKOFQ010006855">
    <property type="protein sequence ID" value="CAH1977171.1"/>
    <property type="molecule type" value="Genomic_DNA"/>
</dbReference>
<comment type="caution">
    <text evidence="2">The sequence shown here is derived from an EMBL/GenBank/DDBJ whole genome shotgun (WGS) entry which is preliminary data.</text>
</comment>
<dbReference type="AlphaFoldDB" id="A0A9P0KJD7"/>
<protein>
    <submittedName>
        <fullName evidence="2">Uncharacterized protein</fullName>
    </submittedName>
</protein>
<evidence type="ECO:0000313" key="2">
    <source>
        <dbReference type="EMBL" id="CAH1977171.1"/>
    </source>
</evidence>